<proteinExistence type="predicted"/>
<sequence>MGTSLNYSLIVKVKDVHVMENLYSLCYKEGFYNVELQYMGGLWLMMSFDSILDRKWFEELVELVALFKDIRLVSDSFTLEERMTWVEIGGLLLIAWSANSYKKSANLWGNEEVSIEGTSLPDGYEMNQEHVIEDVVNQENVFKGVVDSGPFILDENIHKEMEVQEPLAEEVQILVMD</sequence>
<evidence type="ECO:0000313" key="2">
    <source>
        <dbReference type="Proteomes" id="UP001056120"/>
    </source>
</evidence>
<reference evidence="2" key="1">
    <citation type="journal article" date="2022" name="Mol. Ecol. Resour.">
        <title>The genomes of chicory, endive, great burdock and yacon provide insights into Asteraceae palaeo-polyploidization history and plant inulin production.</title>
        <authorList>
            <person name="Fan W."/>
            <person name="Wang S."/>
            <person name="Wang H."/>
            <person name="Wang A."/>
            <person name="Jiang F."/>
            <person name="Liu H."/>
            <person name="Zhao H."/>
            <person name="Xu D."/>
            <person name="Zhang Y."/>
        </authorList>
    </citation>
    <scope>NUCLEOTIDE SEQUENCE [LARGE SCALE GENOMIC DNA]</scope>
    <source>
        <strain evidence="2">cv. Yunnan</strain>
    </source>
</reference>
<protein>
    <submittedName>
        <fullName evidence="1">Uncharacterized protein</fullName>
    </submittedName>
</protein>
<evidence type="ECO:0000313" key="1">
    <source>
        <dbReference type="EMBL" id="KAI3825671.1"/>
    </source>
</evidence>
<reference evidence="1 2" key="2">
    <citation type="journal article" date="2022" name="Mol. Ecol. Resour.">
        <title>The genomes of chicory, endive, great burdock and yacon provide insights into Asteraceae paleo-polyploidization history and plant inulin production.</title>
        <authorList>
            <person name="Fan W."/>
            <person name="Wang S."/>
            <person name="Wang H."/>
            <person name="Wang A."/>
            <person name="Jiang F."/>
            <person name="Liu H."/>
            <person name="Zhao H."/>
            <person name="Xu D."/>
            <person name="Zhang Y."/>
        </authorList>
    </citation>
    <scope>NUCLEOTIDE SEQUENCE [LARGE SCALE GENOMIC DNA]</scope>
    <source>
        <strain evidence="2">cv. Yunnan</strain>
        <tissue evidence="1">Leaves</tissue>
    </source>
</reference>
<name>A0ACB9K0B2_9ASTR</name>
<dbReference type="EMBL" id="CM042019">
    <property type="protein sequence ID" value="KAI3825671.1"/>
    <property type="molecule type" value="Genomic_DNA"/>
</dbReference>
<accession>A0ACB9K0B2</accession>
<organism evidence="1 2">
    <name type="scientific">Smallanthus sonchifolius</name>
    <dbReference type="NCBI Taxonomy" id="185202"/>
    <lineage>
        <taxon>Eukaryota</taxon>
        <taxon>Viridiplantae</taxon>
        <taxon>Streptophyta</taxon>
        <taxon>Embryophyta</taxon>
        <taxon>Tracheophyta</taxon>
        <taxon>Spermatophyta</taxon>
        <taxon>Magnoliopsida</taxon>
        <taxon>eudicotyledons</taxon>
        <taxon>Gunneridae</taxon>
        <taxon>Pentapetalae</taxon>
        <taxon>asterids</taxon>
        <taxon>campanulids</taxon>
        <taxon>Asterales</taxon>
        <taxon>Asteraceae</taxon>
        <taxon>Asteroideae</taxon>
        <taxon>Heliantheae alliance</taxon>
        <taxon>Millerieae</taxon>
        <taxon>Smallanthus</taxon>
    </lineage>
</organism>
<dbReference type="Proteomes" id="UP001056120">
    <property type="component" value="Linkage Group LG02"/>
</dbReference>
<comment type="caution">
    <text evidence="1">The sequence shown here is derived from an EMBL/GenBank/DDBJ whole genome shotgun (WGS) entry which is preliminary data.</text>
</comment>
<keyword evidence="2" id="KW-1185">Reference proteome</keyword>
<gene>
    <name evidence="1" type="ORF">L1987_07222</name>
</gene>